<dbReference type="PANTHER" id="PTHR35562">
    <property type="entry name" value="DNA ENDONUCLEASE SMRA-RELATED"/>
    <property type="match status" value="1"/>
</dbReference>
<protein>
    <submittedName>
        <fullName evidence="3">Smr/MutS family protein</fullName>
    </submittedName>
</protein>
<proteinExistence type="predicted"/>
<dbReference type="InterPro" id="IPR002625">
    <property type="entry name" value="Smr_dom"/>
</dbReference>
<dbReference type="EMBL" id="JBHRXV010000004">
    <property type="protein sequence ID" value="MFC3712365.1"/>
    <property type="molecule type" value="Genomic_DNA"/>
</dbReference>
<evidence type="ECO:0000313" key="3">
    <source>
        <dbReference type="EMBL" id="MFC3712365.1"/>
    </source>
</evidence>
<gene>
    <name evidence="3" type="ORF">ACFOMD_07280</name>
</gene>
<evidence type="ECO:0000313" key="4">
    <source>
        <dbReference type="Proteomes" id="UP001595615"/>
    </source>
</evidence>
<dbReference type="InterPro" id="IPR036063">
    <property type="entry name" value="Smr_dom_sf"/>
</dbReference>
<dbReference type="RefSeq" id="WP_380859091.1">
    <property type="nucleotide sequence ID" value="NZ_JBHRXV010000004.1"/>
</dbReference>
<evidence type="ECO:0000259" key="2">
    <source>
        <dbReference type="PROSITE" id="PS50828"/>
    </source>
</evidence>
<name>A0ABV7X888_9SPHN</name>
<organism evidence="3 4">
    <name type="scientific">Sphingoaurantiacus capsulatus</name>
    <dbReference type="NCBI Taxonomy" id="1771310"/>
    <lineage>
        <taxon>Bacteria</taxon>
        <taxon>Pseudomonadati</taxon>
        <taxon>Pseudomonadota</taxon>
        <taxon>Alphaproteobacteria</taxon>
        <taxon>Sphingomonadales</taxon>
        <taxon>Sphingosinicellaceae</taxon>
        <taxon>Sphingoaurantiacus</taxon>
    </lineage>
</organism>
<dbReference type="Proteomes" id="UP001595615">
    <property type="component" value="Unassembled WGS sequence"/>
</dbReference>
<accession>A0ABV7X888</accession>
<dbReference type="PANTHER" id="PTHR35562:SF2">
    <property type="entry name" value="DNA ENDONUCLEASE SMRA-RELATED"/>
    <property type="match status" value="1"/>
</dbReference>
<comment type="caution">
    <text evidence="3">The sequence shown here is derived from an EMBL/GenBank/DDBJ whole genome shotgun (WGS) entry which is preliminary data.</text>
</comment>
<sequence length="175" mass="19041">MPPRRLGADEEAAWSRVAATIRPLTGRPRVKAQPAPRVAEIRETPPEPPRVSRQALAKPVDASTLDGGWDRRLRGGKLAPDRSIDLHGYSRDQAYAVLSRAIEDAALSGHRALLVVTGKGAKGDEGGDRPRGVIRANLPHWLETPALRPYVAALRPAHPRHGGSGAFYIILRRAR</sequence>
<reference evidence="4" key="1">
    <citation type="journal article" date="2019" name="Int. J. Syst. Evol. Microbiol.">
        <title>The Global Catalogue of Microorganisms (GCM) 10K type strain sequencing project: providing services to taxonomists for standard genome sequencing and annotation.</title>
        <authorList>
            <consortium name="The Broad Institute Genomics Platform"/>
            <consortium name="The Broad Institute Genome Sequencing Center for Infectious Disease"/>
            <person name="Wu L."/>
            <person name="Ma J."/>
        </authorList>
    </citation>
    <scope>NUCLEOTIDE SEQUENCE [LARGE SCALE GENOMIC DNA]</scope>
    <source>
        <strain evidence="4">KCTC 42644</strain>
    </source>
</reference>
<keyword evidence="4" id="KW-1185">Reference proteome</keyword>
<feature type="domain" description="Smr" evidence="2">
    <location>
        <begin position="84"/>
        <end position="172"/>
    </location>
</feature>
<dbReference type="Pfam" id="PF01713">
    <property type="entry name" value="Smr"/>
    <property type="match status" value="1"/>
</dbReference>
<dbReference type="SMART" id="SM00463">
    <property type="entry name" value="SMR"/>
    <property type="match status" value="1"/>
</dbReference>
<dbReference type="Gene3D" id="3.30.1370.110">
    <property type="match status" value="1"/>
</dbReference>
<dbReference type="SUPFAM" id="SSF160443">
    <property type="entry name" value="SMR domain-like"/>
    <property type="match status" value="1"/>
</dbReference>
<feature type="region of interest" description="Disordered" evidence="1">
    <location>
        <begin position="25"/>
        <end position="57"/>
    </location>
</feature>
<evidence type="ECO:0000256" key="1">
    <source>
        <dbReference type="SAM" id="MobiDB-lite"/>
    </source>
</evidence>
<dbReference type="PROSITE" id="PS50828">
    <property type="entry name" value="SMR"/>
    <property type="match status" value="1"/>
</dbReference>